<sequence length="111" mass="12033">MPKTQKAEFLGPATRGFPNIRAAYAMKFQNGLISWYSVLTPLTTTQTSGMSTSTKYQPRLKSTGDIALNPSSHLASKIRQLGDPGVPEVGWIEKGVCPENDNAAERCGLMC</sequence>
<dbReference type="Proteomes" id="UP000007802">
    <property type="component" value="Unassembled WGS sequence"/>
</dbReference>
<accession>A0A0J9EP03</accession>
<proteinExistence type="predicted"/>
<name>A0A0J9EP03_AJEDA</name>
<evidence type="ECO:0000313" key="1">
    <source>
        <dbReference type="EMBL" id="KMW66990.1"/>
    </source>
</evidence>
<protein>
    <submittedName>
        <fullName evidence="1">Uncharacterized protein</fullName>
    </submittedName>
</protein>
<gene>
    <name evidence="1" type="ORF">BDDG_11832</name>
</gene>
<reference evidence="1" key="1">
    <citation type="submission" date="2010-03" db="EMBL/GenBank/DDBJ databases">
        <title>Annotation of Blastomyces dermatitidis strain ATCC 18188.</title>
        <authorList>
            <consortium name="The Broad Institute Genome Sequencing Platform"/>
            <consortium name="Broad Institute Genome Sequencing Center for Infectious Disease."/>
            <person name="Cuomo C."/>
            <person name="Klein B."/>
            <person name="Sullivan T."/>
            <person name="Heitman J."/>
            <person name="Young S."/>
            <person name="Zeng Q."/>
            <person name="Gargeya S."/>
            <person name="Alvarado L."/>
            <person name="Berlin A.M."/>
            <person name="Chapman S.B."/>
            <person name="Chen Z."/>
            <person name="Freedman E."/>
            <person name="Gellesch M."/>
            <person name="Goldberg J."/>
            <person name="Griggs A."/>
            <person name="Gujja S."/>
            <person name="Heilman E."/>
            <person name="Heiman D."/>
            <person name="Howarth C."/>
            <person name="Mehta T."/>
            <person name="Neiman D."/>
            <person name="Pearson M."/>
            <person name="Roberts A."/>
            <person name="Saif S."/>
            <person name="Shea T."/>
            <person name="Shenoy N."/>
            <person name="Sisk P."/>
            <person name="Stolte C."/>
            <person name="Sykes S."/>
            <person name="White J."/>
            <person name="Yandava C."/>
            <person name="Haas B."/>
            <person name="Nusbaum C."/>
            <person name="Birren B."/>
        </authorList>
    </citation>
    <scope>NUCLEOTIDE SEQUENCE</scope>
    <source>
        <strain evidence="1">ATCC 18188</strain>
    </source>
</reference>
<dbReference type="EMBL" id="GG749414">
    <property type="protein sequence ID" value="KMW66990.1"/>
    <property type="molecule type" value="Genomic_DNA"/>
</dbReference>
<dbReference type="EMBL" id="GG749414">
    <property type="protein sequence ID" value="KMW66989.1"/>
    <property type="molecule type" value="Genomic_DNA"/>
</dbReference>
<organism evidence="1">
    <name type="scientific">Ajellomyces dermatitidis (strain ATCC 18188 / CBS 674.68)</name>
    <name type="common">Blastomyces dermatitidis</name>
    <dbReference type="NCBI Taxonomy" id="653446"/>
    <lineage>
        <taxon>Eukaryota</taxon>
        <taxon>Fungi</taxon>
        <taxon>Dikarya</taxon>
        <taxon>Ascomycota</taxon>
        <taxon>Pezizomycotina</taxon>
        <taxon>Eurotiomycetes</taxon>
        <taxon>Eurotiomycetidae</taxon>
        <taxon>Onygenales</taxon>
        <taxon>Ajellomycetaceae</taxon>
        <taxon>Blastomyces</taxon>
    </lineage>
</organism>
<dbReference type="AlphaFoldDB" id="A0A0J9EP03"/>